<dbReference type="PANTHER" id="PTHR45749:SF21">
    <property type="entry name" value="DUF4371 DOMAIN-CONTAINING PROTEIN"/>
    <property type="match status" value="1"/>
</dbReference>
<dbReference type="SUPFAM" id="SSF53098">
    <property type="entry name" value="Ribonuclease H-like"/>
    <property type="match status" value="1"/>
</dbReference>
<sequence>MQRIDSWFKPSQSSDSKSDTGRGETHHLNDTFTLDTEEHSDTVDPEHLFVDVDNAAQSTVQPDDQIVHVEDAAQSAVQPSDHIVAHVEEAAQPFEQPGTSDYEAKPTTKTKDTFTLLSDKTEPYPSDPKLYVDKRMSPELVRAMLQMKVCQPGLKSEFEFPRNDQGRHFRKQWYYCQIKNNTTRYRDWLVYSPRGDCAFCSACWLFANRSGPHYDPTFSDPRIGFKNWKKAIEKLQNHEHSGVHNMSITELLKTRYRLKTGITVSEQQVSAFNKDVENNREILMRLLDITLFLAKQNLPFRGHKESSHSSFEQCDGDTNDDVSGMDQLSFCLRYVDRHYTIQERFLKFIDVESSKSAELFNTQNSLLEEHGLDIEKIRCQGYDGASNMSGATSGLQARVKEKNELAYYIHCCGHVLNLVLADTCSEIPEVIIFFATIEKIYTFFTKSHPRYVVFQKEQERLKLTTLKLQRICETRWHCKHSAVKSVLYNYPVLLTALEKIIEEHKDPTSVAEANGLMDQISKLEFILLLSIWEDIIGSTFALSNYLQSTSIDITTGSTMIKSTSTELTNKRTTENFQSILELPKAKAEKENVNTEFQQVRTRRRKVRPGELAQDETINRSDERFKINVFFAIFDNLLGQMSNRFNDFLLYASHFTCLLPNHLESYDSFNKLANMYAKDVDVDIAASEYKQYSAFMKEIDAQNLLSDSTIQEILHFIKKQRLDNAYPNVSILYRILGTLTVSSATAERSFSKLKIIKSYLRSTMGEERLSGLAIISIERDLATSVSFKNVIDTFSSIKKRKWRF</sequence>
<dbReference type="GO" id="GO:0046983">
    <property type="term" value="F:protein dimerization activity"/>
    <property type="evidence" value="ECO:0007669"/>
    <property type="project" value="InterPro"/>
</dbReference>
<gene>
    <name evidence="4" type="ORF">HOLleu_07673</name>
</gene>
<evidence type="ECO:0000259" key="2">
    <source>
        <dbReference type="Pfam" id="PF05699"/>
    </source>
</evidence>
<reference evidence="4" key="1">
    <citation type="submission" date="2021-10" db="EMBL/GenBank/DDBJ databases">
        <title>Tropical sea cucumber genome reveals ecological adaptation and Cuvierian tubules defense mechanism.</title>
        <authorList>
            <person name="Chen T."/>
        </authorList>
    </citation>
    <scope>NUCLEOTIDE SEQUENCE</scope>
    <source>
        <strain evidence="4">Nanhai2018</strain>
        <tissue evidence="4">Muscle</tissue>
    </source>
</reference>
<dbReference type="PANTHER" id="PTHR45749">
    <property type="match status" value="1"/>
</dbReference>
<dbReference type="Proteomes" id="UP001152320">
    <property type="component" value="Chromosome 3"/>
</dbReference>
<dbReference type="InterPro" id="IPR012337">
    <property type="entry name" value="RNaseH-like_sf"/>
</dbReference>
<accession>A0A9Q1CGE2</accession>
<name>A0A9Q1CGE2_HOLLE</name>
<dbReference type="Pfam" id="PF05699">
    <property type="entry name" value="Dimer_Tnp_hAT"/>
    <property type="match status" value="1"/>
</dbReference>
<comment type="caution">
    <text evidence="4">The sequence shown here is derived from an EMBL/GenBank/DDBJ whole genome shotgun (WGS) entry which is preliminary data.</text>
</comment>
<feature type="domain" description="DUF4371" evidence="3">
    <location>
        <begin position="317"/>
        <end position="392"/>
    </location>
</feature>
<dbReference type="OrthoDB" id="10063284at2759"/>
<evidence type="ECO:0000313" key="4">
    <source>
        <dbReference type="EMBL" id="KAJ8044812.1"/>
    </source>
</evidence>
<proteinExistence type="predicted"/>
<dbReference type="InterPro" id="IPR008906">
    <property type="entry name" value="HATC_C_dom"/>
</dbReference>
<feature type="region of interest" description="Disordered" evidence="1">
    <location>
        <begin position="1"/>
        <end position="45"/>
    </location>
</feature>
<dbReference type="Pfam" id="PF14291">
    <property type="entry name" value="DUF4371"/>
    <property type="match status" value="1"/>
</dbReference>
<evidence type="ECO:0000313" key="5">
    <source>
        <dbReference type="Proteomes" id="UP001152320"/>
    </source>
</evidence>
<dbReference type="EMBL" id="JAIZAY010000003">
    <property type="protein sequence ID" value="KAJ8044812.1"/>
    <property type="molecule type" value="Genomic_DNA"/>
</dbReference>
<dbReference type="AlphaFoldDB" id="A0A9Q1CGE2"/>
<protein>
    <submittedName>
        <fullName evidence="4">Zinc finger MYM-type protein 1</fullName>
    </submittedName>
</protein>
<evidence type="ECO:0000259" key="3">
    <source>
        <dbReference type="Pfam" id="PF14291"/>
    </source>
</evidence>
<keyword evidence="5" id="KW-1185">Reference proteome</keyword>
<feature type="compositionally biased region" description="Basic and acidic residues" evidence="1">
    <location>
        <begin position="36"/>
        <end position="45"/>
    </location>
</feature>
<organism evidence="4 5">
    <name type="scientific">Holothuria leucospilota</name>
    <name type="common">Black long sea cucumber</name>
    <name type="synonym">Mertensiothuria leucospilota</name>
    <dbReference type="NCBI Taxonomy" id="206669"/>
    <lineage>
        <taxon>Eukaryota</taxon>
        <taxon>Metazoa</taxon>
        <taxon>Echinodermata</taxon>
        <taxon>Eleutherozoa</taxon>
        <taxon>Echinozoa</taxon>
        <taxon>Holothuroidea</taxon>
        <taxon>Aspidochirotacea</taxon>
        <taxon>Aspidochirotida</taxon>
        <taxon>Holothuriidae</taxon>
        <taxon>Holothuria</taxon>
    </lineage>
</organism>
<evidence type="ECO:0000256" key="1">
    <source>
        <dbReference type="SAM" id="MobiDB-lite"/>
    </source>
</evidence>
<feature type="compositionally biased region" description="Basic and acidic residues" evidence="1">
    <location>
        <begin position="16"/>
        <end position="29"/>
    </location>
</feature>
<feature type="domain" description="HAT C-terminal dimerisation" evidence="2">
    <location>
        <begin position="702"/>
        <end position="780"/>
    </location>
</feature>
<dbReference type="InterPro" id="IPR025398">
    <property type="entry name" value="DUF4371"/>
</dbReference>